<dbReference type="Gene3D" id="1.10.3430.10">
    <property type="entry name" value="Ammonium transporter AmtB like domains"/>
    <property type="match status" value="1"/>
</dbReference>
<dbReference type="PROSITE" id="PS01219">
    <property type="entry name" value="AMMONIUM_TRANSP"/>
    <property type="match status" value="1"/>
</dbReference>
<dbReference type="EMBL" id="CAJNJA010005533">
    <property type="protein sequence ID" value="CAE7192255.1"/>
    <property type="molecule type" value="Genomic_DNA"/>
</dbReference>
<accession>A0A812IXE7</accession>
<dbReference type="Proteomes" id="UP000601435">
    <property type="component" value="Unassembled WGS sequence"/>
</dbReference>
<evidence type="ECO:0000256" key="2">
    <source>
        <dbReference type="ARBA" id="ARBA00005887"/>
    </source>
</evidence>
<dbReference type="InterPro" id="IPR024041">
    <property type="entry name" value="NH4_transpt_AmtB-like_dom"/>
</dbReference>
<gene>
    <name evidence="10" type="primary">amt-3</name>
    <name evidence="10" type="ORF">SNEC2469_LOCUS1203</name>
</gene>
<feature type="transmembrane region" description="Helical" evidence="8">
    <location>
        <begin position="296"/>
        <end position="316"/>
    </location>
</feature>
<feature type="transmembrane region" description="Helical" evidence="8">
    <location>
        <begin position="20"/>
        <end position="38"/>
    </location>
</feature>
<dbReference type="SUPFAM" id="SSF111352">
    <property type="entry name" value="Ammonium transporter"/>
    <property type="match status" value="1"/>
</dbReference>
<proteinExistence type="inferred from homology"/>
<comment type="subcellular location">
    <subcellularLocation>
        <location evidence="1">Membrane</location>
        <topology evidence="1">Multi-pass membrane protein</topology>
    </subcellularLocation>
</comment>
<keyword evidence="3" id="KW-0813">Transport</keyword>
<dbReference type="PANTHER" id="PTHR11730:SF58">
    <property type="entry name" value="AMMONIUM TRANSPORTER"/>
    <property type="match status" value="1"/>
</dbReference>
<dbReference type="FunFam" id="1.10.3430.10:FF:000008">
    <property type="entry name" value="Ammonium transporter"/>
    <property type="match status" value="1"/>
</dbReference>
<feature type="transmembrane region" description="Helical" evidence="8">
    <location>
        <begin position="271"/>
        <end position="290"/>
    </location>
</feature>
<evidence type="ECO:0000313" key="11">
    <source>
        <dbReference type="Proteomes" id="UP000601435"/>
    </source>
</evidence>
<reference evidence="10" key="1">
    <citation type="submission" date="2021-02" db="EMBL/GenBank/DDBJ databases">
        <authorList>
            <person name="Dougan E. K."/>
            <person name="Rhodes N."/>
            <person name="Thang M."/>
            <person name="Chan C."/>
        </authorList>
    </citation>
    <scope>NUCLEOTIDE SEQUENCE</scope>
</reference>
<dbReference type="PANTHER" id="PTHR11730">
    <property type="entry name" value="AMMONIUM TRANSPORTER"/>
    <property type="match status" value="1"/>
</dbReference>
<keyword evidence="6 8" id="KW-0472">Membrane</keyword>
<evidence type="ECO:0000256" key="5">
    <source>
        <dbReference type="ARBA" id="ARBA00022989"/>
    </source>
</evidence>
<feature type="domain" description="Ammonium transporter AmtB-like" evidence="9">
    <location>
        <begin position="20"/>
        <end position="352"/>
    </location>
</feature>
<feature type="transmembrane region" description="Helical" evidence="8">
    <location>
        <begin position="246"/>
        <end position="264"/>
    </location>
</feature>
<evidence type="ECO:0000259" key="9">
    <source>
        <dbReference type="Pfam" id="PF00909"/>
    </source>
</evidence>
<evidence type="ECO:0000256" key="4">
    <source>
        <dbReference type="ARBA" id="ARBA00022692"/>
    </source>
</evidence>
<evidence type="ECO:0000256" key="6">
    <source>
        <dbReference type="ARBA" id="ARBA00023136"/>
    </source>
</evidence>
<keyword evidence="5 8" id="KW-1133">Transmembrane helix</keyword>
<dbReference type="GO" id="GO:0097272">
    <property type="term" value="P:ammonium homeostasis"/>
    <property type="evidence" value="ECO:0007669"/>
    <property type="project" value="TreeGrafter"/>
</dbReference>
<comment type="caution">
    <text evidence="10">The sequence shown here is derived from an EMBL/GenBank/DDBJ whole genome shotgun (WGS) entry which is preliminary data.</text>
</comment>
<feature type="transmembrane region" description="Helical" evidence="8">
    <location>
        <begin position="59"/>
        <end position="77"/>
    </location>
</feature>
<evidence type="ECO:0000256" key="8">
    <source>
        <dbReference type="SAM" id="Phobius"/>
    </source>
</evidence>
<feature type="non-terminal residue" evidence="10">
    <location>
        <position position="357"/>
    </location>
</feature>
<sequence>MADSEQFAEANANHADDATWVLTSSFVILTMQSGFAMLEMGSSSKGHEVNIMLKNVYDVVFGGLAYYLLGFGISNGAPSNSFMGLGDFFLDVPNADEISSGLRFSTFLFKFSFAATSTTIVSGCLAMRCKFTVYCLYAFYAVLVYSFVAHWVWAADGWLAQLGVHDFAGGGPVHLLGAANGLMAILLVGPRHGRFEGVRPPEDFRVSSPTSILIGLFMLWWGWIGFNCGSTFGITKFKWIVATRSGVATINATFGGGVGALFFTRAKSKGRLVLADHVVNGILGSLVAITPACACVHPPAALLIGLVGAIAALLVNDWMAQCKIDDPVGAIGVHGAAAVWGILAVGLFADGQLAGIQ</sequence>
<evidence type="ECO:0000256" key="1">
    <source>
        <dbReference type="ARBA" id="ARBA00004141"/>
    </source>
</evidence>
<evidence type="ECO:0000313" key="10">
    <source>
        <dbReference type="EMBL" id="CAE7192255.1"/>
    </source>
</evidence>
<dbReference type="GO" id="GO:0005886">
    <property type="term" value="C:plasma membrane"/>
    <property type="evidence" value="ECO:0007669"/>
    <property type="project" value="TreeGrafter"/>
</dbReference>
<dbReference type="GO" id="GO:0008519">
    <property type="term" value="F:ammonium channel activity"/>
    <property type="evidence" value="ECO:0007669"/>
    <property type="project" value="InterPro"/>
</dbReference>
<keyword evidence="7" id="KW-0924">Ammonia transport</keyword>
<evidence type="ECO:0000256" key="3">
    <source>
        <dbReference type="ARBA" id="ARBA00022448"/>
    </source>
</evidence>
<organism evidence="10 11">
    <name type="scientific">Symbiodinium necroappetens</name>
    <dbReference type="NCBI Taxonomy" id="1628268"/>
    <lineage>
        <taxon>Eukaryota</taxon>
        <taxon>Sar</taxon>
        <taxon>Alveolata</taxon>
        <taxon>Dinophyceae</taxon>
        <taxon>Suessiales</taxon>
        <taxon>Symbiodiniaceae</taxon>
        <taxon>Symbiodinium</taxon>
    </lineage>
</organism>
<dbReference type="InterPro" id="IPR029020">
    <property type="entry name" value="Ammonium/urea_transptr"/>
</dbReference>
<keyword evidence="11" id="KW-1185">Reference proteome</keyword>
<feature type="transmembrane region" description="Helical" evidence="8">
    <location>
        <begin position="173"/>
        <end position="190"/>
    </location>
</feature>
<feature type="transmembrane region" description="Helical" evidence="8">
    <location>
        <begin position="134"/>
        <end position="153"/>
    </location>
</feature>
<feature type="transmembrane region" description="Helical" evidence="8">
    <location>
        <begin position="328"/>
        <end position="349"/>
    </location>
</feature>
<feature type="transmembrane region" description="Helical" evidence="8">
    <location>
        <begin position="211"/>
        <end position="234"/>
    </location>
</feature>
<dbReference type="OrthoDB" id="534912at2759"/>
<name>A0A812IXE7_9DINO</name>
<feature type="transmembrane region" description="Helical" evidence="8">
    <location>
        <begin position="107"/>
        <end position="127"/>
    </location>
</feature>
<dbReference type="Pfam" id="PF00909">
    <property type="entry name" value="Ammonium_transp"/>
    <property type="match status" value="1"/>
</dbReference>
<protein>
    <submittedName>
        <fullName evidence="10">Amt-3 protein</fullName>
    </submittedName>
</protein>
<keyword evidence="4 8" id="KW-0812">Transmembrane</keyword>
<evidence type="ECO:0000256" key="7">
    <source>
        <dbReference type="ARBA" id="ARBA00023177"/>
    </source>
</evidence>
<comment type="similarity">
    <text evidence="2">Belongs to the ammonia transporter channel (TC 1.A.11.2) family.</text>
</comment>
<dbReference type="InterPro" id="IPR018047">
    <property type="entry name" value="Ammonium_transpt_CS"/>
</dbReference>
<dbReference type="AlphaFoldDB" id="A0A812IXE7"/>